<keyword evidence="1" id="KW-1133">Transmembrane helix</keyword>
<feature type="transmembrane region" description="Helical" evidence="1">
    <location>
        <begin position="39"/>
        <end position="60"/>
    </location>
</feature>
<dbReference type="InterPro" id="IPR045584">
    <property type="entry name" value="Pilin-like"/>
</dbReference>
<dbReference type="RefSeq" id="WP_102823205.1">
    <property type="nucleotide sequence ID" value="NZ_CP139348.1"/>
</dbReference>
<dbReference type="SUPFAM" id="SSF54523">
    <property type="entry name" value="Pili subunits"/>
    <property type="match status" value="1"/>
</dbReference>
<dbReference type="OrthoDB" id="5784010at2"/>
<sequence length="184" mass="19309">MPRFFPDPNGARRISADAKAHSLARPAKHRQGGMTLVELVISIVIIGIAVAALYSAMASITGRSADPMLRQQALSIAEAYLEEISLQSFPTSTNCAASANGSGRAGFDDVCDYNGLTYPGAQPLAPRSAFSISPIAGLEGYRVQVQVAPVTLNSLSAANALRILVTVTDPAGQDLSLAGYRARY</sequence>
<dbReference type="NCBIfam" id="TIGR02532">
    <property type="entry name" value="IV_pilin_GFxxxE"/>
    <property type="match status" value="1"/>
</dbReference>
<dbReference type="PROSITE" id="PS00409">
    <property type="entry name" value="PROKAR_NTER_METHYL"/>
    <property type="match status" value="1"/>
</dbReference>
<protein>
    <submittedName>
        <fullName evidence="2">Prepilin-type cleavage/methylation domain-containing protein</fullName>
    </submittedName>
</protein>
<evidence type="ECO:0000313" key="3">
    <source>
        <dbReference type="Proteomes" id="UP000235925"/>
    </source>
</evidence>
<organism evidence="2 3">
    <name type="scientific">Stutzerimonas stutzeri</name>
    <name type="common">Pseudomonas stutzeri</name>
    <dbReference type="NCBI Taxonomy" id="316"/>
    <lineage>
        <taxon>Bacteria</taxon>
        <taxon>Pseudomonadati</taxon>
        <taxon>Pseudomonadota</taxon>
        <taxon>Gammaproteobacteria</taxon>
        <taxon>Pseudomonadales</taxon>
        <taxon>Pseudomonadaceae</taxon>
        <taxon>Stutzerimonas</taxon>
    </lineage>
</organism>
<dbReference type="EMBL" id="POUN01000001">
    <property type="protein sequence ID" value="PNF82068.1"/>
    <property type="molecule type" value="Genomic_DNA"/>
</dbReference>
<keyword evidence="1" id="KW-0812">Transmembrane</keyword>
<dbReference type="Pfam" id="PF07963">
    <property type="entry name" value="N_methyl"/>
    <property type="match status" value="1"/>
</dbReference>
<dbReference type="Gene3D" id="3.30.700.10">
    <property type="entry name" value="Glycoprotein, Type 4 Pilin"/>
    <property type="match status" value="1"/>
</dbReference>
<accession>A0A2N8S618</accession>
<dbReference type="InterPro" id="IPR012902">
    <property type="entry name" value="N_methyl_site"/>
</dbReference>
<keyword evidence="1" id="KW-0472">Membrane</keyword>
<evidence type="ECO:0000256" key="1">
    <source>
        <dbReference type="SAM" id="Phobius"/>
    </source>
</evidence>
<reference evidence="2 3" key="1">
    <citation type="submission" date="2018-01" db="EMBL/GenBank/DDBJ databases">
        <title>Denitrification phenotypes of diverse strains of Pseudomonas stutzeri.</title>
        <authorList>
            <person name="Milligan D.A."/>
            <person name="Bergaust L."/>
            <person name="Bakken L.R."/>
            <person name="Frostegard A."/>
        </authorList>
    </citation>
    <scope>NUCLEOTIDE SEQUENCE [LARGE SCALE GENOMIC DNA]</scope>
    <source>
        <strain evidence="2 3">KC</strain>
    </source>
</reference>
<comment type="caution">
    <text evidence="2">The sequence shown here is derived from an EMBL/GenBank/DDBJ whole genome shotgun (WGS) entry which is preliminary data.</text>
</comment>
<dbReference type="Proteomes" id="UP000235925">
    <property type="component" value="Unassembled WGS sequence"/>
</dbReference>
<evidence type="ECO:0000313" key="2">
    <source>
        <dbReference type="EMBL" id="PNF82068.1"/>
    </source>
</evidence>
<proteinExistence type="predicted"/>
<dbReference type="AlphaFoldDB" id="A0A2N8S618"/>
<gene>
    <name evidence="2" type="ORF">CXK92_00940</name>
</gene>
<name>A0A2N8S618_STUST</name>